<gene>
    <name evidence="4" type="ORF">EKO23_04855</name>
</gene>
<dbReference type="SUPFAM" id="SSF52540">
    <property type="entry name" value="P-loop containing nucleoside triphosphate hydrolases"/>
    <property type="match status" value="1"/>
</dbReference>
<evidence type="ECO:0000256" key="2">
    <source>
        <dbReference type="ARBA" id="ARBA00022840"/>
    </source>
</evidence>
<keyword evidence="2" id="KW-0067">ATP-binding</keyword>
<comment type="caution">
    <text evidence="4">The sequence shown here is derived from an EMBL/GenBank/DDBJ whole genome shotgun (WGS) entry which is preliminary data.</text>
</comment>
<keyword evidence="5" id="KW-1185">Reference proteome</keyword>
<dbReference type="InterPro" id="IPR041664">
    <property type="entry name" value="AAA_16"/>
</dbReference>
<evidence type="ECO:0000313" key="4">
    <source>
        <dbReference type="EMBL" id="RYP87724.1"/>
    </source>
</evidence>
<dbReference type="Gene3D" id="1.25.40.10">
    <property type="entry name" value="Tetratricopeptide repeat domain"/>
    <property type="match status" value="1"/>
</dbReference>
<dbReference type="SMART" id="SM00421">
    <property type="entry name" value="HTH_LUXR"/>
    <property type="match status" value="1"/>
</dbReference>
<dbReference type="PROSITE" id="PS50043">
    <property type="entry name" value="HTH_LUXR_2"/>
    <property type="match status" value="1"/>
</dbReference>
<dbReference type="GO" id="GO:0004016">
    <property type="term" value="F:adenylate cyclase activity"/>
    <property type="evidence" value="ECO:0007669"/>
    <property type="project" value="TreeGrafter"/>
</dbReference>
<dbReference type="AlphaFoldDB" id="A0A4Q4ZJV2"/>
<dbReference type="EMBL" id="SDKM01000005">
    <property type="protein sequence ID" value="RYP87724.1"/>
    <property type="molecule type" value="Genomic_DNA"/>
</dbReference>
<protein>
    <submittedName>
        <fullName evidence="4">LuxR family transcriptional regulator</fullName>
    </submittedName>
</protein>
<keyword evidence="1" id="KW-0547">Nucleotide-binding</keyword>
<dbReference type="GO" id="GO:0005737">
    <property type="term" value="C:cytoplasm"/>
    <property type="evidence" value="ECO:0007669"/>
    <property type="project" value="TreeGrafter"/>
</dbReference>
<dbReference type="PANTHER" id="PTHR16305">
    <property type="entry name" value="TESTICULAR SOLUBLE ADENYLYL CYCLASE"/>
    <property type="match status" value="1"/>
</dbReference>
<reference evidence="4 5" key="1">
    <citation type="submission" date="2019-01" db="EMBL/GenBank/DDBJ databases">
        <title>Nocardioides guangzhouensis sp. nov., an actinobacterium isolated from soil.</title>
        <authorList>
            <person name="Fu Y."/>
            <person name="Cai Y."/>
            <person name="Lin Z."/>
            <person name="Chen P."/>
        </authorList>
    </citation>
    <scope>NUCLEOTIDE SEQUENCE [LARGE SCALE GENOMIC DNA]</scope>
    <source>
        <strain evidence="4 5">130</strain>
    </source>
</reference>
<dbReference type="OrthoDB" id="7053960at2"/>
<accession>A0A4Q4ZJV2</accession>
<name>A0A4Q4ZJV2_9ACTN</name>
<organism evidence="4 5">
    <name type="scientific">Nocardioides guangzhouensis</name>
    <dbReference type="NCBI Taxonomy" id="2497878"/>
    <lineage>
        <taxon>Bacteria</taxon>
        <taxon>Bacillati</taxon>
        <taxon>Actinomycetota</taxon>
        <taxon>Actinomycetes</taxon>
        <taxon>Propionibacteriales</taxon>
        <taxon>Nocardioidaceae</taxon>
        <taxon>Nocardioides</taxon>
    </lineage>
</organism>
<dbReference type="Proteomes" id="UP000295198">
    <property type="component" value="Unassembled WGS sequence"/>
</dbReference>
<dbReference type="InterPro" id="IPR000792">
    <property type="entry name" value="Tscrpt_reg_LuxR_C"/>
</dbReference>
<dbReference type="GO" id="GO:0006355">
    <property type="term" value="P:regulation of DNA-templated transcription"/>
    <property type="evidence" value="ECO:0007669"/>
    <property type="project" value="InterPro"/>
</dbReference>
<dbReference type="InterPro" id="IPR036388">
    <property type="entry name" value="WH-like_DNA-bd_sf"/>
</dbReference>
<proteinExistence type="predicted"/>
<dbReference type="GO" id="GO:0005524">
    <property type="term" value="F:ATP binding"/>
    <property type="evidence" value="ECO:0007669"/>
    <property type="project" value="UniProtKB-KW"/>
</dbReference>
<evidence type="ECO:0000313" key="5">
    <source>
        <dbReference type="Proteomes" id="UP000295198"/>
    </source>
</evidence>
<dbReference type="SUPFAM" id="SSF46894">
    <property type="entry name" value="C-terminal effector domain of the bipartite response regulators"/>
    <property type="match status" value="1"/>
</dbReference>
<dbReference type="Gene3D" id="3.40.50.300">
    <property type="entry name" value="P-loop containing nucleotide triphosphate hydrolases"/>
    <property type="match status" value="1"/>
</dbReference>
<feature type="domain" description="HTH luxR-type" evidence="3">
    <location>
        <begin position="902"/>
        <end position="967"/>
    </location>
</feature>
<dbReference type="SUPFAM" id="SSF48452">
    <property type="entry name" value="TPR-like"/>
    <property type="match status" value="1"/>
</dbReference>
<evidence type="ECO:0000256" key="1">
    <source>
        <dbReference type="ARBA" id="ARBA00022741"/>
    </source>
</evidence>
<dbReference type="RefSeq" id="WP_134714658.1">
    <property type="nucleotide sequence ID" value="NZ_SDKM01000005.1"/>
</dbReference>
<dbReference type="PANTHER" id="PTHR16305:SF35">
    <property type="entry name" value="TRANSCRIPTIONAL ACTIVATOR DOMAIN"/>
    <property type="match status" value="1"/>
</dbReference>
<dbReference type="CDD" id="cd06170">
    <property type="entry name" value="LuxR_C_like"/>
    <property type="match status" value="1"/>
</dbReference>
<dbReference type="GO" id="GO:0003677">
    <property type="term" value="F:DNA binding"/>
    <property type="evidence" value="ECO:0007669"/>
    <property type="project" value="InterPro"/>
</dbReference>
<dbReference type="InterPro" id="IPR016032">
    <property type="entry name" value="Sig_transdc_resp-reg_C-effctor"/>
</dbReference>
<dbReference type="Pfam" id="PF13191">
    <property type="entry name" value="AAA_16"/>
    <property type="match status" value="1"/>
</dbReference>
<sequence length="975" mass="103635">MALLAEHLVGRGEELGVLEGVLDDLVRGIPGAIELVGEPGIGKTRLICELAARAELRGCLVLSGSASELEQNLPFSVFVDALDDYVDRLDPQRLATLDGDVQAELAHVFPSLSALAGTHRVAAQHERYRSHRAVRELLHRLAARRPLVLVLDDFHWADSASVELLIALLRRPPAAAVLMTLATRPRQMPHALAGALEHADRQGVLTRIMLGALSLAQARELLGGALDSTEAAALYEESGGNPFYLQELARAVTRTARAASHAAGLSMAIGIPSAVAAALTEELAMLPHDARLVLEGAAVAGDPFEPELAAAASATSETSTLDAIDEFLRLDLVRTTDVPRRFRFRHPLVRRAVYEASPAAWRLGAHARCAEACTARGATAGVRAHHIERSAREGDLGAVAVLREAGEAAARLAPASAERWFAAALRILPQTAPAEERVGLLLARAGALAATGRFADARRVLLEGRTTIPDESVAPRDALTLACARAEDQLGRYEQAHVRLVSVLRGLPEPVSEETVALLIELAKNELYRSNYRSMGEWGERAVAAAQEVGDRPLKATAQAMTALADAMTGAGGRARSHRADAAALIESLSDDELSRRVDAAAWLAAAEAYLDLFEAADAHASRALTLARATGQGEAIPLLNQLLGRIWYVRAKLTEASELLDEAIEASRLSVNPQALVGNLFNRSVIAVATGDLDLAVDTAQESVELTRELDRGFVSAWAAVRLANALLETAEPAQAVEMLLGSAGGEELTLIPGGWRAYCLELLTRCWLALGRRDDAKRASTCAEAMVATAPLPLAAAWAERAAAAVALHDGDTAGAVALALSSAAAAGQVEAPIEAALSRTLAGRALARAGQRDRAIAELQRAATELDACGALHYRNAAERELGRLGHRIHRRTRPGTSSGVGIASLTERELQVARLVVDRKTNPQIAAELFLSQKTVETHLRHIFAKMGVPSRVALARAVQRADSGPDAHTR</sequence>
<dbReference type="Gene3D" id="1.10.10.10">
    <property type="entry name" value="Winged helix-like DNA-binding domain superfamily/Winged helix DNA-binding domain"/>
    <property type="match status" value="1"/>
</dbReference>
<dbReference type="PRINTS" id="PR00038">
    <property type="entry name" value="HTHLUXR"/>
</dbReference>
<dbReference type="InterPro" id="IPR027417">
    <property type="entry name" value="P-loop_NTPase"/>
</dbReference>
<dbReference type="InterPro" id="IPR011990">
    <property type="entry name" value="TPR-like_helical_dom_sf"/>
</dbReference>
<evidence type="ECO:0000259" key="3">
    <source>
        <dbReference type="PROSITE" id="PS50043"/>
    </source>
</evidence>
<dbReference type="Pfam" id="PF00196">
    <property type="entry name" value="GerE"/>
    <property type="match status" value="1"/>
</dbReference>